<dbReference type="PANTHER" id="PTHR46060:SF1">
    <property type="entry name" value="MARINER MOS1 TRANSPOSASE-LIKE PROTEIN"/>
    <property type="match status" value="1"/>
</dbReference>
<dbReference type="Gene3D" id="1.10.10.1450">
    <property type="match status" value="1"/>
</dbReference>
<organism evidence="2 3">
    <name type="scientific">Aromia moschata</name>
    <dbReference type="NCBI Taxonomy" id="1265417"/>
    <lineage>
        <taxon>Eukaryota</taxon>
        <taxon>Metazoa</taxon>
        <taxon>Ecdysozoa</taxon>
        <taxon>Arthropoda</taxon>
        <taxon>Hexapoda</taxon>
        <taxon>Insecta</taxon>
        <taxon>Pterygota</taxon>
        <taxon>Neoptera</taxon>
        <taxon>Endopterygota</taxon>
        <taxon>Coleoptera</taxon>
        <taxon>Polyphaga</taxon>
        <taxon>Cucujiformia</taxon>
        <taxon>Chrysomeloidea</taxon>
        <taxon>Cerambycidae</taxon>
        <taxon>Cerambycinae</taxon>
        <taxon>Callichromatini</taxon>
        <taxon>Aromia</taxon>
    </lineage>
</organism>
<proteinExistence type="predicted"/>
<comment type="caution">
    <text evidence="2">The sequence shown here is derived from an EMBL/GenBank/DDBJ whole genome shotgun (WGS) entry which is preliminary data.</text>
</comment>
<dbReference type="Proteomes" id="UP001162162">
    <property type="component" value="Unassembled WGS sequence"/>
</dbReference>
<keyword evidence="3" id="KW-1185">Reference proteome</keyword>
<dbReference type="PANTHER" id="PTHR46060">
    <property type="entry name" value="MARINER MOS1 TRANSPOSASE-LIKE PROTEIN"/>
    <property type="match status" value="1"/>
</dbReference>
<feature type="compositionally biased region" description="Basic and acidic residues" evidence="1">
    <location>
        <begin position="76"/>
        <end position="98"/>
    </location>
</feature>
<name>A0AAV8X3V9_9CUCU</name>
<dbReference type="EMBL" id="JAPWTK010001265">
    <property type="protein sequence ID" value="KAJ8933226.1"/>
    <property type="molecule type" value="Genomic_DNA"/>
</dbReference>
<evidence type="ECO:0008006" key="4">
    <source>
        <dbReference type="Google" id="ProtNLM"/>
    </source>
</evidence>
<evidence type="ECO:0000313" key="3">
    <source>
        <dbReference type="Proteomes" id="UP001162162"/>
    </source>
</evidence>
<evidence type="ECO:0000313" key="2">
    <source>
        <dbReference type="EMBL" id="KAJ8933226.1"/>
    </source>
</evidence>
<sequence length="116" mass="12989">MEQRVNLKFLVKLEKTFTEVYAMLNGVYGNECLFRTQVFEWFKEGRETTEHDPRPGRPSTSKTDENIEKIGQIGAEEGKIRKCETGESKNDGGSEPADRSGLPALLSTVEKSYGAV</sequence>
<dbReference type="AlphaFoldDB" id="A0AAV8X3V9"/>
<dbReference type="InterPro" id="IPR052709">
    <property type="entry name" value="Transposase-MT_Hybrid"/>
</dbReference>
<feature type="region of interest" description="Disordered" evidence="1">
    <location>
        <begin position="45"/>
        <end position="116"/>
    </location>
</feature>
<protein>
    <recommendedName>
        <fullName evidence="4">Mos1 transposase HTH domain-containing protein</fullName>
    </recommendedName>
</protein>
<evidence type="ECO:0000256" key="1">
    <source>
        <dbReference type="SAM" id="MobiDB-lite"/>
    </source>
</evidence>
<reference evidence="2" key="1">
    <citation type="journal article" date="2023" name="Insect Mol. Biol.">
        <title>Genome sequencing provides insights into the evolution of gene families encoding plant cell wall-degrading enzymes in longhorned beetles.</title>
        <authorList>
            <person name="Shin N.R."/>
            <person name="Okamura Y."/>
            <person name="Kirsch R."/>
            <person name="Pauchet Y."/>
        </authorList>
    </citation>
    <scope>NUCLEOTIDE SEQUENCE</scope>
    <source>
        <strain evidence="2">AMC_N1</strain>
    </source>
</reference>
<gene>
    <name evidence="2" type="ORF">NQ318_010049</name>
</gene>
<accession>A0AAV8X3V9</accession>
<feature type="compositionally biased region" description="Basic and acidic residues" evidence="1">
    <location>
        <begin position="45"/>
        <end position="55"/>
    </location>
</feature>